<gene>
    <name evidence="3 4" type="primary">LOC110975291</name>
</gene>
<feature type="compositionally biased region" description="Basic and acidic residues" evidence="1">
    <location>
        <begin position="420"/>
        <end position="430"/>
    </location>
</feature>
<dbReference type="RefSeq" id="XP_022083341.1">
    <property type="nucleotide sequence ID" value="XM_022227649.1"/>
</dbReference>
<feature type="region of interest" description="Disordered" evidence="1">
    <location>
        <begin position="252"/>
        <end position="452"/>
    </location>
</feature>
<organism evidence="2 4">
    <name type="scientific">Acanthaster planci</name>
    <name type="common">Crown-of-thorns starfish</name>
    <dbReference type="NCBI Taxonomy" id="133434"/>
    <lineage>
        <taxon>Eukaryota</taxon>
        <taxon>Metazoa</taxon>
        <taxon>Echinodermata</taxon>
        <taxon>Eleutherozoa</taxon>
        <taxon>Asterozoa</taxon>
        <taxon>Asteroidea</taxon>
        <taxon>Valvatacea</taxon>
        <taxon>Valvatida</taxon>
        <taxon>Acanthasteridae</taxon>
        <taxon>Acanthaster</taxon>
    </lineage>
</organism>
<name>A0A8B7XTU4_ACAPL</name>
<dbReference type="Proteomes" id="UP000694845">
    <property type="component" value="Unplaced"/>
</dbReference>
<dbReference type="OrthoDB" id="69229at2759"/>
<feature type="compositionally biased region" description="Basic and acidic residues" evidence="1">
    <location>
        <begin position="363"/>
        <end position="374"/>
    </location>
</feature>
<dbReference type="GO" id="GO:0005689">
    <property type="term" value="C:U12-type spliceosomal complex"/>
    <property type="evidence" value="ECO:0007669"/>
    <property type="project" value="TreeGrafter"/>
</dbReference>
<feature type="compositionally biased region" description="Low complexity" evidence="1">
    <location>
        <begin position="375"/>
        <end position="396"/>
    </location>
</feature>
<feature type="compositionally biased region" description="Basic residues" evidence="1">
    <location>
        <begin position="431"/>
        <end position="452"/>
    </location>
</feature>
<feature type="compositionally biased region" description="Basic and acidic residues" evidence="1">
    <location>
        <begin position="289"/>
        <end position="304"/>
    </location>
</feature>
<dbReference type="GO" id="GO:0005829">
    <property type="term" value="C:cytosol"/>
    <property type="evidence" value="ECO:0007669"/>
    <property type="project" value="TreeGrafter"/>
</dbReference>
<dbReference type="InterPro" id="IPR051591">
    <property type="entry name" value="UPF0224_FAM112_RNA_Proc"/>
</dbReference>
<sequence>MTVTSSCSITVGKMDERHQKRQETVDQLTAFIDSSHHQLDELLSRLQWDKEDILISLVQQNQNEKKMKLCPINSHHLVPETCLEQHTLECELVAEGYSRQEQKEIPRSNSFFYERSSSVVPVFIDKEAQEDILSRVPGSSAGKDVPRTVDRMDKAFTSAEKLAIHVAVLEKSKASREKDTVSLQDLEFNQEAPLKTDESAKPKTRLEILAEMRDYKRRRQSYRAKNVHITRRSQTEIMREVIEAQMNELQQALQGDDRSVQNSEPRGRSSSPDKPRSRDASHSPLRSRPRPDDRWSQHPQDSRGRGTSNRSSYEDEADYHPVRHADARSRDRSRSPRPSSSRKDSHQDRHGRCHEISPSSLIKVEKIEGRKSHESSGSPRPSEPGTGGDSTSRSSTPLTMMVPYIKVERDTQAHSPSQGRGDEREKEDRRERHHSKHKHHHKHKKHHSRDSR</sequence>
<proteinExistence type="predicted"/>
<feature type="compositionally biased region" description="Basic and acidic residues" evidence="1">
    <location>
        <begin position="341"/>
        <end position="355"/>
    </location>
</feature>
<dbReference type="CTD" id="154007"/>
<dbReference type="RefSeq" id="XP_022083340.1">
    <property type="nucleotide sequence ID" value="XM_022227648.1"/>
</dbReference>
<protein>
    <submittedName>
        <fullName evidence="3 4">U11/U12 small nuclear ribonucleoprotein 48 kDa protein-like isoform X1</fullName>
    </submittedName>
</protein>
<keyword evidence="2" id="KW-1185">Reference proteome</keyword>
<evidence type="ECO:0000313" key="2">
    <source>
        <dbReference type="Proteomes" id="UP000694845"/>
    </source>
</evidence>
<evidence type="ECO:0000256" key="1">
    <source>
        <dbReference type="SAM" id="MobiDB-lite"/>
    </source>
</evidence>
<dbReference type="KEGG" id="aplc:110975291"/>
<evidence type="ECO:0000313" key="4">
    <source>
        <dbReference type="RefSeq" id="XP_022083341.1"/>
    </source>
</evidence>
<dbReference type="PANTHER" id="PTHR21402:SF10">
    <property type="entry name" value="U11_U12 SMALL NUCLEAR RIBONUCLEOPROTEIN 48 KDA PROTEIN"/>
    <property type="match status" value="1"/>
</dbReference>
<dbReference type="AlphaFoldDB" id="A0A8B7XTU4"/>
<dbReference type="PANTHER" id="PTHR21402">
    <property type="entry name" value="GAMETOCYTE SPECIFIC FACTOR 1-RELATED"/>
    <property type="match status" value="1"/>
</dbReference>
<accession>A0A8B7XTU4</accession>
<reference evidence="3 4" key="1">
    <citation type="submission" date="2025-04" db="UniProtKB">
        <authorList>
            <consortium name="RefSeq"/>
        </authorList>
    </citation>
    <scope>IDENTIFICATION</scope>
</reference>
<feature type="compositionally biased region" description="Basic and acidic residues" evidence="1">
    <location>
        <begin position="318"/>
        <end position="334"/>
    </location>
</feature>
<feature type="compositionally biased region" description="Basic and acidic residues" evidence="1">
    <location>
        <begin position="255"/>
        <end position="281"/>
    </location>
</feature>
<evidence type="ECO:0000313" key="3">
    <source>
        <dbReference type="RefSeq" id="XP_022083340.1"/>
    </source>
</evidence>
<dbReference type="GO" id="GO:0005654">
    <property type="term" value="C:nucleoplasm"/>
    <property type="evidence" value="ECO:0007669"/>
    <property type="project" value="TreeGrafter"/>
</dbReference>
<dbReference type="GeneID" id="110975291"/>